<protein>
    <submittedName>
        <fullName evidence="2">Uncharacterized protein</fullName>
    </submittedName>
</protein>
<feature type="compositionally biased region" description="Basic and acidic residues" evidence="1">
    <location>
        <begin position="322"/>
        <end position="331"/>
    </location>
</feature>
<dbReference type="EMBL" id="KB100325">
    <property type="protein sequence ID" value="ELK37530.1"/>
    <property type="molecule type" value="Genomic_DNA"/>
</dbReference>
<dbReference type="AlphaFoldDB" id="L5MGZ7"/>
<organism evidence="2 3">
    <name type="scientific">Myotis davidii</name>
    <name type="common">David's myotis</name>
    <dbReference type="NCBI Taxonomy" id="225400"/>
    <lineage>
        <taxon>Eukaryota</taxon>
        <taxon>Metazoa</taxon>
        <taxon>Chordata</taxon>
        <taxon>Craniata</taxon>
        <taxon>Vertebrata</taxon>
        <taxon>Euteleostomi</taxon>
        <taxon>Mammalia</taxon>
        <taxon>Eutheria</taxon>
        <taxon>Laurasiatheria</taxon>
        <taxon>Chiroptera</taxon>
        <taxon>Yangochiroptera</taxon>
        <taxon>Vespertilionidae</taxon>
        <taxon>Myotis</taxon>
    </lineage>
</organism>
<proteinExistence type="predicted"/>
<name>L5MGZ7_MYODS</name>
<feature type="region of interest" description="Disordered" evidence="1">
    <location>
        <begin position="319"/>
        <end position="347"/>
    </location>
</feature>
<sequence>MSLWKPESGRGHALSRFPSVSPWKPENRAWDMVPFQCFHPCHHENPPIWAETCHFNVSIRVAMETRQSGRRHAISMFPSVSPWKPANLGGDMPFQCFHPCRHGNPPIWAETCHFNVSIRVAMETRQSGRRHAISMFPSVSPWKPANLGGDMPFQCFHPCRHGNPPIWAETCHFNVSIRVAMETRQSGRRHAISMFPSVSPWKPANPGGDMPFQGFHPCHHGNLGIGPGTWCPFNVSIRVTMETRQSGRRHALSRLPSVSPWKLTNLGGDMVPFQCFYPCHHRNLPIRAGSCPFNVSIRVTVETCGSLQEAKRVTFSYQNLESPREDSHEEAQATAGPGGDPSRTGGR</sequence>
<evidence type="ECO:0000313" key="2">
    <source>
        <dbReference type="EMBL" id="ELK37530.1"/>
    </source>
</evidence>
<dbReference type="Proteomes" id="UP000010556">
    <property type="component" value="Unassembled WGS sequence"/>
</dbReference>
<gene>
    <name evidence="2" type="ORF">MDA_GLEAN10010421</name>
</gene>
<accession>L5MGZ7</accession>
<evidence type="ECO:0000256" key="1">
    <source>
        <dbReference type="SAM" id="MobiDB-lite"/>
    </source>
</evidence>
<evidence type="ECO:0000313" key="3">
    <source>
        <dbReference type="Proteomes" id="UP000010556"/>
    </source>
</evidence>
<reference evidence="3" key="1">
    <citation type="journal article" date="2013" name="Science">
        <title>Comparative analysis of bat genomes provides insight into the evolution of flight and immunity.</title>
        <authorList>
            <person name="Zhang G."/>
            <person name="Cowled C."/>
            <person name="Shi Z."/>
            <person name="Huang Z."/>
            <person name="Bishop-Lilly K.A."/>
            <person name="Fang X."/>
            <person name="Wynne J.W."/>
            <person name="Xiong Z."/>
            <person name="Baker M.L."/>
            <person name="Zhao W."/>
            <person name="Tachedjian M."/>
            <person name="Zhu Y."/>
            <person name="Zhou P."/>
            <person name="Jiang X."/>
            <person name="Ng J."/>
            <person name="Yang L."/>
            <person name="Wu L."/>
            <person name="Xiao J."/>
            <person name="Feng Y."/>
            <person name="Chen Y."/>
            <person name="Sun X."/>
            <person name="Zhang Y."/>
            <person name="Marsh G.A."/>
            <person name="Crameri G."/>
            <person name="Broder C.C."/>
            <person name="Frey K.G."/>
            <person name="Wang L.F."/>
            <person name="Wang J."/>
        </authorList>
    </citation>
    <scope>NUCLEOTIDE SEQUENCE [LARGE SCALE GENOMIC DNA]</scope>
</reference>
<keyword evidence="3" id="KW-1185">Reference proteome</keyword>